<evidence type="ECO:0000259" key="1">
    <source>
        <dbReference type="Pfam" id="PF13360"/>
    </source>
</evidence>
<name>F0SP69_RUBBR</name>
<dbReference type="SUPFAM" id="SSF50998">
    <property type="entry name" value="Quinoprotein alcohol dehydrogenase-like"/>
    <property type="match status" value="1"/>
</dbReference>
<evidence type="ECO:0000313" key="2">
    <source>
        <dbReference type="EMBL" id="ADY61172.1"/>
    </source>
</evidence>
<dbReference type="AlphaFoldDB" id="F0SP69"/>
<dbReference type="Gene3D" id="2.130.10.10">
    <property type="entry name" value="YVTN repeat-like/Quinoprotein amine dehydrogenase"/>
    <property type="match status" value="1"/>
</dbReference>
<dbReference type="InterPro" id="IPR015943">
    <property type="entry name" value="WD40/YVTN_repeat-like_dom_sf"/>
</dbReference>
<dbReference type="Proteomes" id="UP000006860">
    <property type="component" value="Chromosome"/>
</dbReference>
<dbReference type="OrthoDB" id="9815737at2"/>
<dbReference type="InterPro" id="IPR011047">
    <property type="entry name" value="Quinoprotein_ADH-like_sf"/>
</dbReference>
<proteinExistence type="predicted"/>
<protein>
    <submittedName>
        <fullName evidence="2">PQQ repeat-containing protein</fullName>
    </submittedName>
</protein>
<dbReference type="HOGENOM" id="CLU_027480_2_2_0"/>
<evidence type="ECO:0000313" key="3">
    <source>
        <dbReference type="Proteomes" id="UP000006860"/>
    </source>
</evidence>
<feature type="domain" description="Pyrrolo-quinoline quinone repeat" evidence="1">
    <location>
        <begin position="129"/>
        <end position="382"/>
    </location>
</feature>
<keyword evidence="3" id="KW-1185">Reference proteome</keyword>
<dbReference type="STRING" id="756272.Plabr_3575"/>
<dbReference type="Pfam" id="PF13360">
    <property type="entry name" value="PQQ_2"/>
    <property type="match status" value="1"/>
</dbReference>
<dbReference type="PANTHER" id="PTHR34512">
    <property type="entry name" value="CELL SURFACE PROTEIN"/>
    <property type="match status" value="1"/>
</dbReference>
<dbReference type="RefSeq" id="WP_013629891.1">
    <property type="nucleotide sequence ID" value="NC_015174.1"/>
</dbReference>
<dbReference type="InterPro" id="IPR002372">
    <property type="entry name" value="PQQ_rpt_dom"/>
</dbReference>
<dbReference type="PANTHER" id="PTHR34512:SF30">
    <property type="entry name" value="OUTER MEMBRANE PROTEIN ASSEMBLY FACTOR BAMB"/>
    <property type="match status" value="1"/>
</dbReference>
<gene>
    <name evidence="2" type="ordered locus">Plabr_3575</name>
</gene>
<dbReference type="eggNOG" id="COG1520">
    <property type="taxonomic scope" value="Bacteria"/>
</dbReference>
<organism evidence="2 3">
    <name type="scientific">Rubinisphaera brasiliensis (strain ATCC 49424 / DSM 5305 / JCM 21570 / IAM 15109 / NBRC 103401 / IFAM 1448)</name>
    <name type="common">Planctomyces brasiliensis</name>
    <dbReference type="NCBI Taxonomy" id="756272"/>
    <lineage>
        <taxon>Bacteria</taxon>
        <taxon>Pseudomonadati</taxon>
        <taxon>Planctomycetota</taxon>
        <taxon>Planctomycetia</taxon>
        <taxon>Planctomycetales</taxon>
        <taxon>Planctomycetaceae</taxon>
        <taxon>Rubinisphaera</taxon>
    </lineage>
</organism>
<dbReference type="EMBL" id="CP002546">
    <property type="protein sequence ID" value="ADY61172.1"/>
    <property type="molecule type" value="Genomic_DNA"/>
</dbReference>
<sequence length="465" mass="50608">MTGTSKRPRSFAVGMLAAVIVLGSLVAALSAGAFNPWLFPPDENPIAPTVYDPLAIAAEPDADQRAAPADWPQLFGPLLNNRVPPARDVSFDWQGDAPEIAWKNTIGTGYSSPVISAGRCIVLHRLGDEEVVSCFDLQNGETVWERRYPTAYECPHPPHSSGPYSTPLIEGDRVYVQGADGLFQCLSLDNGEPYWSRQLSEEYAVPENVFAVGHSPALDGDQLILNIGAKERNAGIIAIDKLTGETRWEATSFGASYATPALATIDDQKYCFVLTAEAAVALDPADGRVFWEFPHKAIAEDFVNATSPVVAGDVVIFTAYQAGTVYSRVLPDGSREEIRHDKRNLVSQFNPLTVQGGFLYGWHFMDKSFRCIELATGEVRWKWVSGIGRGTHAIANDSILLYGESGKIAVAAPNTEELIVLHEATEPLLKEPAFSAPAVAEKRVLLRNEEEIICLDFSGSQTDSQ</sequence>
<dbReference type="KEGG" id="pbs:Plabr_3575"/>
<accession>F0SP69</accession>
<reference evidence="3" key="1">
    <citation type="submission" date="2011-02" db="EMBL/GenBank/DDBJ databases">
        <title>The complete genome of Planctomyces brasiliensis DSM 5305.</title>
        <authorList>
            <person name="Lucas S."/>
            <person name="Copeland A."/>
            <person name="Lapidus A."/>
            <person name="Bruce D."/>
            <person name="Goodwin L."/>
            <person name="Pitluck S."/>
            <person name="Kyrpides N."/>
            <person name="Mavromatis K."/>
            <person name="Pagani I."/>
            <person name="Ivanova N."/>
            <person name="Ovchinnikova G."/>
            <person name="Lu M."/>
            <person name="Detter J.C."/>
            <person name="Han C."/>
            <person name="Land M."/>
            <person name="Hauser L."/>
            <person name="Markowitz V."/>
            <person name="Cheng J.-F."/>
            <person name="Hugenholtz P."/>
            <person name="Woyke T."/>
            <person name="Wu D."/>
            <person name="Tindall B."/>
            <person name="Pomrenke H.G."/>
            <person name="Brambilla E."/>
            <person name="Klenk H.-P."/>
            <person name="Eisen J.A."/>
        </authorList>
    </citation>
    <scope>NUCLEOTIDE SEQUENCE [LARGE SCALE GENOMIC DNA]</scope>
    <source>
        <strain evidence="3">ATCC 49424 / DSM 5305 / JCM 21570 / NBRC 103401 / IFAM 1448</strain>
    </source>
</reference>